<comment type="similarity">
    <text evidence="3">Belongs to the acetyltransferase family. RimJ subfamily.</text>
</comment>
<dbReference type="InterPro" id="IPR000182">
    <property type="entry name" value="GNAT_dom"/>
</dbReference>
<organism evidence="5 6">
    <name type="scientific">Blastococcus saxobsidens</name>
    <dbReference type="NCBI Taxonomy" id="138336"/>
    <lineage>
        <taxon>Bacteria</taxon>
        <taxon>Bacillati</taxon>
        <taxon>Actinomycetota</taxon>
        <taxon>Actinomycetes</taxon>
        <taxon>Geodermatophilales</taxon>
        <taxon>Geodermatophilaceae</taxon>
        <taxon>Blastococcus</taxon>
    </lineage>
</organism>
<evidence type="ECO:0000259" key="4">
    <source>
        <dbReference type="PROSITE" id="PS51186"/>
    </source>
</evidence>
<reference evidence="5 6" key="1">
    <citation type="submission" date="2019-02" db="EMBL/GenBank/DDBJ databases">
        <title>Sequencing the genomes of 1000 actinobacteria strains.</title>
        <authorList>
            <person name="Klenk H.-P."/>
        </authorList>
    </citation>
    <scope>NUCLEOTIDE SEQUENCE [LARGE SCALE GENOMIC DNA]</scope>
    <source>
        <strain evidence="5 6">DSM 44509</strain>
    </source>
</reference>
<evidence type="ECO:0000313" key="5">
    <source>
        <dbReference type="EMBL" id="RZU34426.1"/>
    </source>
</evidence>
<dbReference type="SUPFAM" id="SSF55729">
    <property type="entry name" value="Acyl-CoA N-acyltransferases (Nat)"/>
    <property type="match status" value="1"/>
</dbReference>
<dbReference type="RefSeq" id="WP_207225911.1">
    <property type="nucleotide sequence ID" value="NZ_POQT01000001.1"/>
</dbReference>
<evidence type="ECO:0000256" key="2">
    <source>
        <dbReference type="ARBA" id="ARBA00023315"/>
    </source>
</evidence>
<keyword evidence="2" id="KW-0012">Acyltransferase</keyword>
<dbReference type="PROSITE" id="PS51186">
    <property type="entry name" value="GNAT"/>
    <property type="match status" value="1"/>
</dbReference>
<dbReference type="EMBL" id="SHKV01000001">
    <property type="protein sequence ID" value="RZU34426.1"/>
    <property type="molecule type" value="Genomic_DNA"/>
</dbReference>
<keyword evidence="1 5" id="KW-0808">Transferase</keyword>
<proteinExistence type="inferred from homology"/>
<gene>
    <name evidence="5" type="ORF">BKA19_4191</name>
</gene>
<protein>
    <submittedName>
        <fullName evidence="5">Ribosomal-protein-alanine N-acetyltransferase</fullName>
    </submittedName>
</protein>
<name>A0A4V2G2T5_9ACTN</name>
<dbReference type="InterPro" id="IPR016181">
    <property type="entry name" value="Acyl_CoA_acyltransferase"/>
</dbReference>
<dbReference type="Pfam" id="PF13302">
    <property type="entry name" value="Acetyltransf_3"/>
    <property type="match status" value="1"/>
</dbReference>
<dbReference type="Proteomes" id="UP000292507">
    <property type="component" value="Unassembled WGS sequence"/>
</dbReference>
<evidence type="ECO:0000313" key="6">
    <source>
        <dbReference type="Proteomes" id="UP000292507"/>
    </source>
</evidence>
<evidence type="ECO:0000256" key="3">
    <source>
        <dbReference type="ARBA" id="ARBA00038502"/>
    </source>
</evidence>
<dbReference type="PANTHER" id="PTHR43792:SF8">
    <property type="entry name" value="[RIBOSOMAL PROTEIN US5]-ALANINE N-ACETYLTRANSFERASE"/>
    <property type="match status" value="1"/>
</dbReference>
<accession>A0A4V2G2T5</accession>
<comment type="caution">
    <text evidence="5">The sequence shown here is derived from an EMBL/GenBank/DDBJ whole genome shotgun (WGS) entry which is preliminary data.</text>
</comment>
<dbReference type="Gene3D" id="3.40.630.30">
    <property type="match status" value="1"/>
</dbReference>
<sequence length="210" mass="23650">MTEPLLHPGWPARLSSGPVELHPLRRRDAAEWSRVRLANERWLSPWEPTSSLPWTARHTPAAYRAMRRTVARRARLGTSLPFAVRVDGRLAGQVTIDNVVRGALRAGYLGYWIDQDVAGRGVASLAVAMVCDHAFGPVGLHRLEADIRPENMPSQRLAERLGFQREGLRRRYLDIDGDWRDHLAYALLAEDAPGGVLARWRRMSPGRPVD</sequence>
<feature type="domain" description="N-acetyltransferase" evidence="4">
    <location>
        <begin position="19"/>
        <end position="190"/>
    </location>
</feature>
<keyword evidence="6" id="KW-1185">Reference proteome</keyword>
<dbReference type="InterPro" id="IPR051531">
    <property type="entry name" value="N-acetyltransferase"/>
</dbReference>
<evidence type="ECO:0000256" key="1">
    <source>
        <dbReference type="ARBA" id="ARBA00022679"/>
    </source>
</evidence>
<dbReference type="PANTHER" id="PTHR43792">
    <property type="entry name" value="GNAT FAMILY, PUTATIVE (AFU_ORTHOLOGUE AFUA_3G00765)-RELATED-RELATED"/>
    <property type="match status" value="1"/>
</dbReference>
<dbReference type="GO" id="GO:0005737">
    <property type="term" value="C:cytoplasm"/>
    <property type="evidence" value="ECO:0007669"/>
    <property type="project" value="TreeGrafter"/>
</dbReference>
<dbReference type="GO" id="GO:0008999">
    <property type="term" value="F:protein-N-terminal-alanine acetyltransferase activity"/>
    <property type="evidence" value="ECO:0007669"/>
    <property type="project" value="TreeGrafter"/>
</dbReference>
<dbReference type="AlphaFoldDB" id="A0A4V2G2T5"/>